<dbReference type="Proteomes" id="UP000297149">
    <property type="component" value="Chromosome"/>
</dbReference>
<comment type="similarity">
    <text evidence="8">Belongs to the tRNA(Ile)-lysidine synthase family.</text>
</comment>
<dbReference type="GO" id="GO:0006400">
    <property type="term" value="P:tRNA modification"/>
    <property type="evidence" value="ECO:0007669"/>
    <property type="project" value="UniProtKB-UniRule"/>
</dbReference>
<comment type="subcellular location">
    <subcellularLocation>
        <location evidence="1 8">Cytoplasm</location>
    </subcellularLocation>
</comment>
<dbReference type="SUPFAM" id="SSF56037">
    <property type="entry name" value="PheT/TilS domain"/>
    <property type="match status" value="1"/>
</dbReference>
<dbReference type="GO" id="GO:0005737">
    <property type="term" value="C:cytoplasm"/>
    <property type="evidence" value="ECO:0007669"/>
    <property type="project" value="UniProtKB-SubCell"/>
</dbReference>
<evidence type="ECO:0000259" key="9">
    <source>
        <dbReference type="SMART" id="SM00977"/>
    </source>
</evidence>
<evidence type="ECO:0000256" key="1">
    <source>
        <dbReference type="ARBA" id="ARBA00004496"/>
    </source>
</evidence>
<keyword evidence="4 8" id="KW-0819">tRNA processing</keyword>
<protein>
    <recommendedName>
        <fullName evidence="8">tRNA(Ile)-lysidine synthase</fullName>
        <ecNumber evidence="8">6.3.4.19</ecNumber>
    </recommendedName>
    <alternativeName>
        <fullName evidence="8">tRNA(Ile)-2-lysyl-cytidine synthase</fullName>
    </alternativeName>
    <alternativeName>
        <fullName evidence="8">tRNA(Ile)-lysidine synthetase</fullName>
    </alternativeName>
</protein>
<dbReference type="CDD" id="cd01992">
    <property type="entry name" value="TilS_N"/>
    <property type="match status" value="1"/>
</dbReference>
<evidence type="ECO:0000313" key="11">
    <source>
        <dbReference type="Proteomes" id="UP000297149"/>
    </source>
</evidence>
<dbReference type="AlphaFoldDB" id="A0A4P7W5M6"/>
<dbReference type="InterPro" id="IPR012795">
    <property type="entry name" value="tRNA_Ile_lys_synt_N"/>
</dbReference>
<sequence>MADKFCDKVRKFIADNYLVSSHGDKIIVGLSGGADSVALLSVMLELGYECVAAHCNFHLRGDESMRDENFCRELCHGLSVELLTVDFDVNARCKQTGESVEMACRGLRYDWWNGLLNKGIGNLIAVGHHREDNVETFFLNLLRGSGLVGLKGMQPRSFNIIRPLLDTTKSDIVDYLDSRGLGYVTDSTNSSNEFKRNRLRNIVIPGFEKEFPGAMDAIATSISYLYDNYKLYSDYRSELRRKYVGSDGIVHLSEIVTSEKNARMVLFEILSNAGVNMTQVDNILSSFNGHGACNVSGKLFHTPNVSYLLNRGQLIPVDSSEDEFCEPVDILNAPFQLERLTSEAFDRLKTNKSLRRDAIYLDSRVLDGNPVFELRSWRKGDRFTPFGMNGSKLVSDLLSDKKMSLADKRKVRILTRNGDILWVVELRAANLYSVGKNTAEILCLTYNPVISDKQN</sequence>
<dbReference type="GO" id="GO:0032267">
    <property type="term" value="F:tRNA(Ile)-lysidine synthase activity"/>
    <property type="evidence" value="ECO:0007669"/>
    <property type="project" value="UniProtKB-EC"/>
</dbReference>
<dbReference type="GO" id="GO:0005524">
    <property type="term" value="F:ATP binding"/>
    <property type="evidence" value="ECO:0007669"/>
    <property type="project" value="UniProtKB-UniRule"/>
</dbReference>
<feature type="domain" description="Lysidine-tRNA(Ile) synthetase C-terminal" evidence="9">
    <location>
        <begin position="372"/>
        <end position="444"/>
    </location>
</feature>
<name>A0A4P7W5M6_9BACT</name>
<evidence type="ECO:0000256" key="6">
    <source>
        <dbReference type="ARBA" id="ARBA00022840"/>
    </source>
</evidence>
<keyword evidence="2 8" id="KW-0963">Cytoplasm</keyword>
<evidence type="ECO:0000313" key="10">
    <source>
        <dbReference type="EMBL" id="QCD43192.1"/>
    </source>
</evidence>
<dbReference type="NCBIfam" id="TIGR02433">
    <property type="entry name" value="lysidine_TilS_C"/>
    <property type="match status" value="1"/>
</dbReference>
<dbReference type="PANTHER" id="PTHR43033">
    <property type="entry name" value="TRNA(ILE)-LYSIDINE SYNTHASE-RELATED"/>
    <property type="match status" value="1"/>
</dbReference>
<dbReference type="RefSeq" id="WP_136416507.1">
    <property type="nucleotide sequence ID" value="NZ_CP039396.1"/>
</dbReference>
<dbReference type="NCBIfam" id="TIGR02432">
    <property type="entry name" value="lysidine_TilS_N"/>
    <property type="match status" value="1"/>
</dbReference>
<organism evidence="10 11">
    <name type="scientific">Duncaniella dubosii</name>
    <dbReference type="NCBI Taxonomy" id="2518971"/>
    <lineage>
        <taxon>Bacteria</taxon>
        <taxon>Pseudomonadati</taxon>
        <taxon>Bacteroidota</taxon>
        <taxon>Bacteroidia</taxon>
        <taxon>Bacteroidales</taxon>
        <taxon>Muribaculaceae</taxon>
        <taxon>Duncaniella</taxon>
    </lineage>
</organism>
<keyword evidence="5 8" id="KW-0547">Nucleotide-binding</keyword>
<evidence type="ECO:0000256" key="2">
    <source>
        <dbReference type="ARBA" id="ARBA00022490"/>
    </source>
</evidence>
<dbReference type="SMART" id="SM00977">
    <property type="entry name" value="TilS_C"/>
    <property type="match status" value="1"/>
</dbReference>
<dbReference type="InterPro" id="IPR011063">
    <property type="entry name" value="TilS/TtcA_N"/>
</dbReference>
<keyword evidence="3 8" id="KW-0436">Ligase</keyword>
<gene>
    <name evidence="8 10" type="primary">tilS</name>
    <name evidence="10" type="ORF">E7747_13430</name>
</gene>
<dbReference type="InterPro" id="IPR014729">
    <property type="entry name" value="Rossmann-like_a/b/a_fold"/>
</dbReference>
<dbReference type="Pfam" id="PF01171">
    <property type="entry name" value="ATP_bind_3"/>
    <property type="match status" value="1"/>
</dbReference>
<dbReference type="HAMAP" id="MF_01161">
    <property type="entry name" value="tRNA_Ile_lys_synt"/>
    <property type="match status" value="1"/>
</dbReference>
<dbReference type="EC" id="6.3.4.19" evidence="8"/>
<keyword evidence="11" id="KW-1185">Reference proteome</keyword>
<proteinExistence type="inferred from homology"/>
<evidence type="ECO:0000256" key="7">
    <source>
        <dbReference type="ARBA" id="ARBA00048539"/>
    </source>
</evidence>
<evidence type="ECO:0000256" key="4">
    <source>
        <dbReference type="ARBA" id="ARBA00022694"/>
    </source>
</evidence>
<evidence type="ECO:0000256" key="8">
    <source>
        <dbReference type="HAMAP-Rule" id="MF_01161"/>
    </source>
</evidence>
<dbReference type="PANTHER" id="PTHR43033:SF1">
    <property type="entry name" value="TRNA(ILE)-LYSIDINE SYNTHASE-RELATED"/>
    <property type="match status" value="1"/>
</dbReference>
<evidence type="ECO:0000256" key="3">
    <source>
        <dbReference type="ARBA" id="ARBA00022598"/>
    </source>
</evidence>
<comment type="domain">
    <text evidence="8">The N-terminal region contains the highly conserved SGGXDS motif, predicted to be a P-loop motif involved in ATP binding.</text>
</comment>
<reference evidence="11" key="1">
    <citation type="submission" date="2019-02" db="EMBL/GenBank/DDBJ databases">
        <title>Isolation and identification of novel species under the genus Muribaculum.</title>
        <authorList>
            <person name="Miyake S."/>
            <person name="Ding Y."/>
            <person name="Low A."/>
            <person name="Soh M."/>
            <person name="Seedorf H."/>
        </authorList>
    </citation>
    <scope>NUCLEOTIDE SEQUENCE [LARGE SCALE GENOMIC DNA]</scope>
    <source>
        <strain evidence="11">H5</strain>
    </source>
</reference>
<dbReference type="InterPro" id="IPR012796">
    <property type="entry name" value="Lysidine-tRNA-synth_C"/>
</dbReference>
<keyword evidence="6 8" id="KW-0067">ATP-binding</keyword>
<feature type="binding site" evidence="8">
    <location>
        <begin position="31"/>
        <end position="36"/>
    </location>
    <ligand>
        <name>ATP</name>
        <dbReference type="ChEBI" id="CHEBI:30616"/>
    </ligand>
</feature>
<comment type="catalytic activity">
    <reaction evidence="7 8">
        <text>cytidine(34) in tRNA(Ile2) + L-lysine + ATP = lysidine(34) in tRNA(Ile2) + AMP + diphosphate + H(+)</text>
        <dbReference type="Rhea" id="RHEA:43744"/>
        <dbReference type="Rhea" id="RHEA-COMP:10625"/>
        <dbReference type="Rhea" id="RHEA-COMP:10670"/>
        <dbReference type="ChEBI" id="CHEBI:15378"/>
        <dbReference type="ChEBI" id="CHEBI:30616"/>
        <dbReference type="ChEBI" id="CHEBI:32551"/>
        <dbReference type="ChEBI" id="CHEBI:33019"/>
        <dbReference type="ChEBI" id="CHEBI:82748"/>
        <dbReference type="ChEBI" id="CHEBI:83665"/>
        <dbReference type="ChEBI" id="CHEBI:456215"/>
        <dbReference type="EC" id="6.3.4.19"/>
    </reaction>
</comment>
<dbReference type="Gene3D" id="3.40.50.620">
    <property type="entry name" value="HUPs"/>
    <property type="match status" value="1"/>
</dbReference>
<dbReference type="EMBL" id="CP039396">
    <property type="protein sequence ID" value="QCD43192.1"/>
    <property type="molecule type" value="Genomic_DNA"/>
</dbReference>
<dbReference type="InterPro" id="IPR012094">
    <property type="entry name" value="tRNA_Ile_lys_synt"/>
</dbReference>
<dbReference type="KEGG" id="ddb:E7747_13430"/>
<dbReference type="SUPFAM" id="SSF52402">
    <property type="entry name" value="Adenine nucleotide alpha hydrolases-like"/>
    <property type="match status" value="1"/>
</dbReference>
<evidence type="ECO:0000256" key="5">
    <source>
        <dbReference type="ARBA" id="ARBA00022741"/>
    </source>
</evidence>
<comment type="function">
    <text evidence="8">Ligates lysine onto the cytidine present at position 34 of the AUA codon-specific tRNA(Ile) that contains the anticodon CAU, in an ATP-dependent manner. Cytidine is converted to lysidine, thus changing the amino acid specificity of the tRNA from methionine to isoleucine.</text>
</comment>
<accession>A0A4P7W5M6</accession>
<dbReference type="Pfam" id="PF11734">
    <property type="entry name" value="TilS_C"/>
    <property type="match status" value="1"/>
</dbReference>